<evidence type="ECO:0000256" key="1">
    <source>
        <dbReference type="SAM" id="MobiDB-lite"/>
    </source>
</evidence>
<name>A0AAU9JBX5_9CILI</name>
<keyword evidence="3" id="KW-1185">Reference proteome</keyword>
<feature type="region of interest" description="Disordered" evidence="1">
    <location>
        <begin position="178"/>
        <end position="199"/>
    </location>
</feature>
<organism evidence="2 3">
    <name type="scientific">Blepharisma stoltei</name>
    <dbReference type="NCBI Taxonomy" id="1481888"/>
    <lineage>
        <taxon>Eukaryota</taxon>
        <taxon>Sar</taxon>
        <taxon>Alveolata</taxon>
        <taxon>Ciliophora</taxon>
        <taxon>Postciliodesmatophora</taxon>
        <taxon>Heterotrichea</taxon>
        <taxon>Heterotrichida</taxon>
        <taxon>Blepharismidae</taxon>
        <taxon>Blepharisma</taxon>
    </lineage>
</organism>
<dbReference type="AlphaFoldDB" id="A0AAU9JBX5"/>
<comment type="caution">
    <text evidence="2">The sequence shown here is derived from an EMBL/GenBank/DDBJ whole genome shotgun (WGS) entry which is preliminary data.</text>
</comment>
<evidence type="ECO:0000313" key="3">
    <source>
        <dbReference type="Proteomes" id="UP001162131"/>
    </source>
</evidence>
<proteinExistence type="predicted"/>
<dbReference type="EMBL" id="CAJZBQ010000033">
    <property type="protein sequence ID" value="CAG9323253.1"/>
    <property type="molecule type" value="Genomic_DNA"/>
</dbReference>
<protein>
    <submittedName>
        <fullName evidence="2">Uncharacterized protein</fullName>
    </submittedName>
</protein>
<accession>A0AAU9JBX5</accession>
<dbReference type="Proteomes" id="UP001162131">
    <property type="component" value="Unassembled WGS sequence"/>
</dbReference>
<evidence type="ECO:0000313" key="2">
    <source>
        <dbReference type="EMBL" id="CAG9323253.1"/>
    </source>
</evidence>
<reference evidence="2" key="1">
    <citation type="submission" date="2021-09" db="EMBL/GenBank/DDBJ databases">
        <authorList>
            <consortium name="AG Swart"/>
            <person name="Singh M."/>
            <person name="Singh A."/>
            <person name="Seah K."/>
            <person name="Emmerich C."/>
        </authorList>
    </citation>
    <scope>NUCLEOTIDE SEQUENCE</scope>
    <source>
        <strain evidence="2">ATCC30299</strain>
    </source>
</reference>
<gene>
    <name evidence="2" type="ORF">BSTOLATCC_MIC33154</name>
</gene>
<sequence>MNSVLANRERLVLEKYILAEDIRLEKKAIQDLCNKNKVEPKVKLIANSHRLNDLEHQVLEAWRQRENRSLKKSKRKEVEKAMDNYLLHLKLRKEIKKQDAKLLKNEKPEGPKVEPLPYLKKFRQKFNSSMQEPAIDDIEDDYKAEPSVMFVHNKKGLQLKAINSSLIRDKSNESGVTCRLSPELKSKKRSRNLRYPNIS</sequence>